<dbReference type="SMR" id="E0W4X7"/>
<dbReference type="OrthoDB" id="114717at2759"/>
<keyword evidence="4 5" id="KW-0732">Signal</keyword>
<evidence type="ECO:0000256" key="4">
    <source>
        <dbReference type="ARBA" id="ARBA00022729"/>
    </source>
</evidence>
<dbReference type="VEuPathDB" id="FungiDB:PHYSODRAFT_288784"/>
<accession>E0W4X7</accession>
<dbReference type="AlphaFoldDB" id="E0W4X7"/>
<evidence type="ECO:0000256" key="3">
    <source>
        <dbReference type="ARBA" id="ARBA00022525"/>
    </source>
</evidence>
<reference evidence="6" key="1">
    <citation type="journal article" date="2011" name="Plant Cell">
        <title>Transcriptional programming and functional interactions within the Phytophthora sojae RXLR effector repertoire.</title>
        <authorList>
            <person name="Wang Q."/>
            <person name="Han C."/>
            <person name="Ferreira A.O."/>
            <person name="Yu X."/>
            <person name="Ye W."/>
            <person name="Tripathy S."/>
            <person name="Kale S.D."/>
            <person name="Gu B."/>
            <person name="Sheng Y."/>
            <person name="Sui Y."/>
            <person name="Wang X."/>
            <person name="Zhang Z."/>
            <person name="Cheng B."/>
            <person name="Dong S."/>
            <person name="Shan W."/>
            <person name="Zheng X."/>
            <person name="Dou D."/>
            <person name="Tyler B.M."/>
            <person name="Wang Y."/>
        </authorList>
    </citation>
    <scope>NUCLEOTIDE SEQUENCE</scope>
    <source>
        <strain evidence="6">P7064</strain>
        <strain evidence="7">P7074</strain>
        <strain evidence="8">P7076</strain>
    </source>
</reference>
<comment type="subcellular location">
    <subcellularLocation>
        <location evidence="1 5">Secreted</location>
    </subcellularLocation>
</comment>
<feature type="signal peptide" evidence="5">
    <location>
        <begin position="1"/>
        <end position="20"/>
    </location>
</feature>
<dbReference type="OMA" id="MENPKFF"/>
<dbReference type="EMBL" id="JN253967">
    <property type="protein sequence ID" value="AEK80780.1"/>
    <property type="molecule type" value="Genomic_DNA"/>
</dbReference>
<proteinExistence type="inferred from homology"/>
<comment type="similarity">
    <text evidence="2 5">Belongs to the RxLR effector family.</text>
</comment>
<evidence type="ECO:0000313" key="7">
    <source>
        <dbReference type="EMBL" id="AEK80779.1"/>
    </source>
</evidence>
<evidence type="ECO:0000256" key="1">
    <source>
        <dbReference type="ARBA" id="ARBA00004613"/>
    </source>
</evidence>
<comment type="domain">
    <text evidence="5">The RxLR-dEER motif acts to carry the protein into the host cell cytoplasm through binding to cell surface phosphatidylinositol-3-phosphate.</text>
</comment>
<evidence type="ECO:0000313" key="6">
    <source>
        <dbReference type="EMBL" id="AEK80778.1"/>
    </source>
</evidence>
<evidence type="ECO:0000256" key="5">
    <source>
        <dbReference type="RuleBase" id="RU367124"/>
    </source>
</evidence>
<dbReference type="HOGENOM" id="CLU_021192_0_2_1"/>
<evidence type="ECO:0000313" key="8">
    <source>
        <dbReference type="EMBL" id="AEK80780.1"/>
    </source>
</evidence>
<evidence type="ECO:0000256" key="2">
    <source>
        <dbReference type="ARBA" id="ARBA00010400"/>
    </source>
</evidence>
<dbReference type="InterPro" id="IPR031825">
    <property type="entry name" value="RXLR"/>
</dbReference>
<keyword evidence="3 5" id="KW-0964">Secreted</keyword>
<feature type="chain" id="PRO_5007652815" description="RxLR effector protein" evidence="5">
    <location>
        <begin position="21"/>
        <end position="165"/>
    </location>
</feature>
<protein>
    <recommendedName>
        <fullName evidence="5">RxLR effector protein</fullName>
    </recommendedName>
</protein>
<comment type="function">
    <text evidence="5">Effector that suppresses plant defense responses during pathogen infection.</text>
</comment>
<organism evidence="6">
    <name type="scientific">Phytophthora sojae</name>
    <name type="common">Soybean stem and root rot agent</name>
    <name type="synonym">Phytophthora megasperma f. sp. glycines</name>
    <dbReference type="NCBI Taxonomy" id="67593"/>
    <lineage>
        <taxon>Eukaryota</taxon>
        <taxon>Sar</taxon>
        <taxon>Stramenopiles</taxon>
        <taxon>Oomycota</taxon>
        <taxon>Peronosporomycetes</taxon>
        <taxon>Peronosporales</taxon>
        <taxon>Peronosporaceae</taxon>
        <taxon>Phytophthora</taxon>
    </lineage>
</organism>
<dbReference type="KEGG" id="psoj:PHYSODRAFT_288784"/>
<sequence>MRVQYAVLLIAAVFLASVDAASVATPRLDRSLAAAQRDVTARRFLRIQEGGEERGIATTVEKAKSLFTSSKISQKTLERWVKNNKSPAKVLTRLQLDDARLMLFQNPKFKTWFTNMTMLNKQNPEVAMATFLTARYSDDLLSQMIITAKKAPGTKQGLEKIISIQ</sequence>
<dbReference type="EMBL" id="JN253965">
    <property type="protein sequence ID" value="AEK80778.1"/>
    <property type="molecule type" value="Genomic_DNA"/>
</dbReference>
<dbReference type="RefSeq" id="XP_009536160.1">
    <property type="nucleotide sequence ID" value="XM_009537865.1"/>
</dbReference>
<name>E0W4X7_PHYSO</name>
<dbReference type="Pfam" id="PF16810">
    <property type="entry name" value="RXLR"/>
    <property type="match status" value="1"/>
</dbReference>
<dbReference type="GO" id="GO:0005576">
    <property type="term" value="C:extracellular region"/>
    <property type="evidence" value="ECO:0007669"/>
    <property type="project" value="UniProtKB-SubCell"/>
</dbReference>
<dbReference type="EMBL" id="JN253966">
    <property type="protein sequence ID" value="AEK80779.1"/>
    <property type="molecule type" value="Genomic_DNA"/>
</dbReference>
<gene>
    <name evidence="6" type="primary">Avh</name>
</gene>